<dbReference type="AlphaFoldDB" id="A0P2S1"/>
<protein>
    <submittedName>
        <fullName evidence="1">Uncharacterized protein</fullName>
    </submittedName>
</protein>
<proteinExistence type="predicted"/>
<comment type="caution">
    <text evidence="1">The sequence shown here is derived from an EMBL/GenBank/DDBJ whole genome shotgun (WGS) entry which is preliminary data.</text>
</comment>
<sequence>MAIGVTTIGIPNAGAKRRSTPSHLLLLEGRLSLIHWRISLCDIDFSARVSRLTAFQLMM</sequence>
<evidence type="ECO:0000313" key="1">
    <source>
        <dbReference type="EMBL" id="EAV40724.1"/>
    </source>
</evidence>
<dbReference type="EMBL" id="AAUW01000027">
    <property type="protein sequence ID" value="EAV40724.1"/>
    <property type="molecule type" value="Genomic_DNA"/>
</dbReference>
<accession>A0P2S1</accession>
<name>A0P2S1_ROSAI</name>
<evidence type="ECO:0000313" key="2">
    <source>
        <dbReference type="Proteomes" id="UP000004848"/>
    </source>
</evidence>
<organism evidence="1 2">
    <name type="scientific">Roseibium aggregatum (strain ATCC 25650 / DSM 13394 / JCM 20685 / NBRC 16684 / NCIMB 2208 / IAM 12614 / B1)</name>
    <name type="common">Stappia aggregata</name>
    <dbReference type="NCBI Taxonomy" id="384765"/>
    <lineage>
        <taxon>Bacteria</taxon>
        <taxon>Pseudomonadati</taxon>
        <taxon>Pseudomonadota</taxon>
        <taxon>Alphaproteobacteria</taxon>
        <taxon>Hyphomicrobiales</taxon>
        <taxon>Stappiaceae</taxon>
        <taxon>Roseibium</taxon>
    </lineage>
</organism>
<reference evidence="1 2" key="1">
    <citation type="submission" date="2006-05" db="EMBL/GenBank/DDBJ databases">
        <authorList>
            <person name="King G."/>
            <person name="Ferriera S."/>
            <person name="Johnson J."/>
            <person name="Kravitz S."/>
            <person name="Beeson K."/>
            <person name="Sutton G."/>
            <person name="Rogers Y.-H."/>
            <person name="Friedman R."/>
            <person name="Frazier M."/>
            <person name="Venter J.C."/>
        </authorList>
    </citation>
    <scope>NUCLEOTIDE SEQUENCE [LARGE SCALE GENOMIC DNA]</scope>
    <source>
        <strain evidence="2">ATCC 25650 / DSM 13394 / JCM 20685 / NBRC 16684 / NCIMB 2208 / IAM 12614 / B1</strain>
    </source>
</reference>
<gene>
    <name evidence="1" type="ORF">SIAM614_00742</name>
</gene>
<dbReference type="Proteomes" id="UP000004848">
    <property type="component" value="Unassembled WGS sequence"/>
</dbReference>